<dbReference type="EMBL" id="BMED01000001">
    <property type="protein sequence ID" value="GGC66057.1"/>
    <property type="molecule type" value="Genomic_DNA"/>
</dbReference>
<feature type="chain" id="PRO_5038128415" evidence="1">
    <location>
        <begin position="17"/>
        <end position="242"/>
    </location>
</feature>
<dbReference type="AlphaFoldDB" id="A0A916UCK1"/>
<evidence type="ECO:0000313" key="3">
    <source>
        <dbReference type="Proteomes" id="UP000637423"/>
    </source>
</evidence>
<keyword evidence="3" id="KW-1185">Reference proteome</keyword>
<evidence type="ECO:0000313" key="2">
    <source>
        <dbReference type="EMBL" id="GGC66057.1"/>
    </source>
</evidence>
<name>A0A916UCK1_9BURK</name>
<evidence type="ECO:0000256" key="1">
    <source>
        <dbReference type="SAM" id="SignalP"/>
    </source>
</evidence>
<reference evidence="2" key="2">
    <citation type="submission" date="2020-09" db="EMBL/GenBank/DDBJ databases">
        <authorList>
            <person name="Sun Q."/>
            <person name="Zhou Y."/>
        </authorList>
    </citation>
    <scope>NUCLEOTIDE SEQUENCE</scope>
    <source>
        <strain evidence="2">CGMCC 1.10998</strain>
    </source>
</reference>
<protein>
    <submittedName>
        <fullName evidence="2">Uncharacterized protein</fullName>
    </submittedName>
</protein>
<sequence length="242" mass="26810">MSKTSTFLAGCTTTLAALTAVFVLSGAKISPKNAQFDEITVGRINVVEPDGSKRLIISNRAQFPGDFEQGKENPRPDRRSFAGMIFLDEEGNENGGFIQNGSQTPDGKIRAGLSLTFDRYRQDQALQLVHNSDENRAFSSIQINDVPSYKVTSMEDVNRFKQEAEKLSRDEQNAYWARRSEEGRLPENRINLGTTADKGSALSLKDEKGRTRMLLLVTAAGKAEIRMMDEKGQVIKTVSAEN</sequence>
<dbReference type="RefSeq" id="WP_188564956.1">
    <property type="nucleotide sequence ID" value="NZ_BMED01000001.1"/>
</dbReference>
<proteinExistence type="predicted"/>
<feature type="signal peptide" evidence="1">
    <location>
        <begin position="1"/>
        <end position="16"/>
    </location>
</feature>
<comment type="caution">
    <text evidence="2">The sequence shown here is derived from an EMBL/GenBank/DDBJ whole genome shotgun (WGS) entry which is preliminary data.</text>
</comment>
<keyword evidence="1" id="KW-0732">Signal</keyword>
<accession>A0A916UCK1</accession>
<gene>
    <name evidence="2" type="ORF">GCM10011396_11310</name>
</gene>
<dbReference type="Proteomes" id="UP000637423">
    <property type="component" value="Unassembled WGS sequence"/>
</dbReference>
<reference evidence="2" key="1">
    <citation type="journal article" date="2014" name="Int. J. Syst. Evol. Microbiol.">
        <title>Complete genome sequence of Corynebacterium casei LMG S-19264T (=DSM 44701T), isolated from a smear-ripened cheese.</title>
        <authorList>
            <consortium name="US DOE Joint Genome Institute (JGI-PGF)"/>
            <person name="Walter F."/>
            <person name="Albersmeier A."/>
            <person name="Kalinowski J."/>
            <person name="Ruckert C."/>
        </authorList>
    </citation>
    <scope>NUCLEOTIDE SEQUENCE</scope>
    <source>
        <strain evidence="2">CGMCC 1.10998</strain>
    </source>
</reference>
<organism evidence="2 3">
    <name type="scientific">Undibacterium terreum</name>
    <dbReference type="NCBI Taxonomy" id="1224302"/>
    <lineage>
        <taxon>Bacteria</taxon>
        <taxon>Pseudomonadati</taxon>
        <taxon>Pseudomonadota</taxon>
        <taxon>Betaproteobacteria</taxon>
        <taxon>Burkholderiales</taxon>
        <taxon>Oxalobacteraceae</taxon>
        <taxon>Undibacterium</taxon>
    </lineage>
</organism>